<dbReference type="Proteomes" id="UP000023152">
    <property type="component" value="Unassembled WGS sequence"/>
</dbReference>
<keyword evidence="2" id="KW-1185">Reference proteome</keyword>
<protein>
    <submittedName>
        <fullName evidence="1">Uncharacterized protein</fullName>
    </submittedName>
</protein>
<organism evidence="1 2">
    <name type="scientific">Reticulomyxa filosa</name>
    <dbReference type="NCBI Taxonomy" id="46433"/>
    <lineage>
        <taxon>Eukaryota</taxon>
        <taxon>Sar</taxon>
        <taxon>Rhizaria</taxon>
        <taxon>Retaria</taxon>
        <taxon>Foraminifera</taxon>
        <taxon>Monothalamids</taxon>
        <taxon>Reticulomyxidae</taxon>
        <taxon>Reticulomyxa</taxon>
    </lineage>
</organism>
<dbReference type="EMBL" id="ASPP01007735">
    <property type="protein sequence ID" value="ETO26629.1"/>
    <property type="molecule type" value="Genomic_DNA"/>
</dbReference>
<sequence length="127" mass="14711">MKKEGSFIVELLPCCDAPENVNSLDKPTVIGQTYWDSKFNYVGLRLPDDSRIPQNNVDATWEDFDFTVEWTQLRFVIDFLMVKDGGMCNKFQSANLIQIPSDLQHFAIYNAFCPQTPKVIWHYTNPK</sequence>
<proteinExistence type="predicted"/>
<name>X6NLM2_RETFI</name>
<evidence type="ECO:0000313" key="1">
    <source>
        <dbReference type="EMBL" id="ETO26629.1"/>
    </source>
</evidence>
<accession>X6NLM2</accession>
<dbReference type="AlphaFoldDB" id="X6NLM2"/>
<reference evidence="1 2" key="1">
    <citation type="journal article" date="2013" name="Curr. Biol.">
        <title>The Genome of the Foraminiferan Reticulomyxa filosa.</title>
        <authorList>
            <person name="Glockner G."/>
            <person name="Hulsmann N."/>
            <person name="Schleicher M."/>
            <person name="Noegel A.A."/>
            <person name="Eichinger L."/>
            <person name="Gallinger C."/>
            <person name="Pawlowski J."/>
            <person name="Sierra R."/>
            <person name="Euteneuer U."/>
            <person name="Pillet L."/>
            <person name="Moustafa A."/>
            <person name="Platzer M."/>
            <person name="Groth M."/>
            <person name="Szafranski K."/>
            <person name="Schliwa M."/>
        </authorList>
    </citation>
    <scope>NUCLEOTIDE SEQUENCE [LARGE SCALE GENOMIC DNA]</scope>
</reference>
<evidence type="ECO:0000313" key="2">
    <source>
        <dbReference type="Proteomes" id="UP000023152"/>
    </source>
</evidence>
<gene>
    <name evidence="1" type="ORF">RFI_10503</name>
</gene>
<comment type="caution">
    <text evidence="1">The sequence shown here is derived from an EMBL/GenBank/DDBJ whole genome shotgun (WGS) entry which is preliminary data.</text>
</comment>